<organism evidence="9 10">
    <name type="scientific">Alkalihalophilus pseudofirmus</name>
    <name type="common">Bacillus pseudofirmus</name>
    <dbReference type="NCBI Taxonomy" id="79885"/>
    <lineage>
        <taxon>Bacteria</taxon>
        <taxon>Bacillati</taxon>
        <taxon>Bacillota</taxon>
        <taxon>Bacilli</taxon>
        <taxon>Bacillales</taxon>
        <taxon>Bacillaceae</taxon>
        <taxon>Alkalihalophilus</taxon>
    </lineage>
</organism>
<evidence type="ECO:0000256" key="6">
    <source>
        <dbReference type="ARBA" id="ARBA00023136"/>
    </source>
</evidence>
<feature type="transmembrane region" description="Helical" evidence="7">
    <location>
        <begin position="6"/>
        <end position="26"/>
    </location>
</feature>
<keyword evidence="3" id="KW-1003">Cell membrane</keyword>
<name>A0AAJ2U559_ALKPS</name>
<dbReference type="Proteomes" id="UP001285636">
    <property type="component" value="Unassembled WGS sequence"/>
</dbReference>
<protein>
    <submittedName>
        <fullName evidence="9">DMT family transporter</fullName>
    </submittedName>
</protein>
<dbReference type="RefSeq" id="WP_323467835.1">
    <property type="nucleotide sequence ID" value="NZ_JAWJAY010000256.1"/>
</dbReference>
<evidence type="ECO:0000313" key="10">
    <source>
        <dbReference type="Proteomes" id="UP001285636"/>
    </source>
</evidence>
<accession>A0AAJ2U559</accession>
<evidence type="ECO:0000259" key="8">
    <source>
        <dbReference type="Pfam" id="PF00892"/>
    </source>
</evidence>
<evidence type="ECO:0000256" key="2">
    <source>
        <dbReference type="ARBA" id="ARBA00007362"/>
    </source>
</evidence>
<keyword evidence="4 7" id="KW-0812">Transmembrane</keyword>
<feature type="non-terminal residue" evidence="9">
    <location>
        <position position="1"/>
    </location>
</feature>
<keyword evidence="6 7" id="KW-0472">Membrane</keyword>
<evidence type="ECO:0000256" key="4">
    <source>
        <dbReference type="ARBA" id="ARBA00022692"/>
    </source>
</evidence>
<dbReference type="PANTHER" id="PTHR42920:SF5">
    <property type="entry name" value="EAMA DOMAIN-CONTAINING PROTEIN"/>
    <property type="match status" value="1"/>
</dbReference>
<dbReference type="Pfam" id="PF00892">
    <property type="entry name" value="EamA"/>
    <property type="match status" value="1"/>
</dbReference>
<dbReference type="SUPFAM" id="SSF103481">
    <property type="entry name" value="Multidrug resistance efflux transporter EmrE"/>
    <property type="match status" value="1"/>
</dbReference>
<comment type="similarity">
    <text evidence="2">Belongs to the EamA transporter family.</text>
</comment>
<dbReference type="InterPro" id="IPR037185">
    <property type="entry name" value="EmrE-like"/>
</dbReference>
<comment type="caution">
    <text evidence="9">The sequence shown here is derived from an EMBL/GenBank/DDBJ whole genome shotgun (WGS) entry which is preliminary data.</text>
</comment>
<dbReference type="InterPro" id="IPR000620">
    <property type="entry name" value="EamA_dom"/>
</dbReference>
<dbReference type="EMBL" id="JAWJAY010000256">
    <property type="protein sequence ID" value="MDV2887622.1"/>
    <property type="molecule type" value="Genomic_DNA"/>
</dbReference>
<sequence length="95" mass="10822">LDKSLLFWSLTFYLAVFGTLLAFYIQLVMIRKTSPTRVGLLMGTEPIFATLFAIMLGDEKLSIQGWIGGFLIVIATYYGRYVELKYRTKVVNSEV</sequence>
<evidence type="ECO:0000256" key="1">
    <source>
        <dbReference type="ARBA" id="ARBA00004651"/>
    </source>
</evidence>
<dbReference type="AlphaFoldDB" id="A0AAJ2U559"/>
<feature type="transmembrane region" description="Helical" evidence="7">
    <location>
        <begin position="63"/>
        <end position="79"/>
    </location>
</feature>
<dbReference type="InterPro" id="IPR051258">
    <property type="entry name" value="Diverse_Substrate_Transporter"/>
</dbReference>
<evidence type="ECO:0000256" key="7">
    <source>
        <dbReference type="SAM" id="Phobius"/>
    </source>
</evidence>
<feature type="transmembrane region" description="Helical" evidence="7">
    <location>
        <begin position="38"/>
        <end position="57"/>
    </location>
</feature>
<dbReference type="GO" id="GO:0005886">
    <property type="term" value="C:plasma membrane"/>
    <property type="evidence" value="ECO:0007669"/>
    <property type="project" value="UniProtKB-SubCell"/>
</dbReference>
<evidence type="ECO:0000313" key="9">
    <source>
        <dbReference type="EMBL" id="MDV2887622.1"/>
    </source>
</evidence>
<evidence type="ECO:0000256" key="3">
    <source>
        <dbReference type="ARBA" id="ARBA00022475"/>
    </source>
</evidence>
<keyword evidence="5 7" id="KW-1133">Transmembrane helix</keyword>
<reference evidence="9" key="1">
    <citation type="submission" date="2023-10" db="EMBL/GenBank/DDBJ databases">
        <title>Screening of Alkalihalophilus pseudofirmusBZ-TG-HK211 and Its Alleviation of Salt Stress on Rapeseed Growth.</title>
        <authorList>
            <person name="Zhao B."/>
            <person name="Guo T."/>
        </authorList>
    </citation>
    <scope>NUCLEOTIDE SEQUENCE</scope>
    <source>
        <strain evidence="9">BZ-TG-HK211</strain>
    </source>
</reference>
<proteinExistence type="inferred from homology"/>
<evidence type="ECO:0000256" key="5">
    <source>
        <dbReference type="ARBA" id="ARBA00022989"/>
    </source>
</evidence>
<gene>
    <name evidence="9" type="ORF">RYX45_20835</name>
</gene>
<comment type="subcellular location">
    <subcellularLocation>
        <location evidence="1">Cell membrane</location>
        <topology evidence="1">Multi-pass membrane protein</topology>
    </subcellularLocation>
</comment>
<dbReference type="PANTHER" id="PTHR42920">
    <property type="entry name" value="OS03G0707200 PROTEIN-RELATED"/>
    <property type="match status" value="1"/>
</dbReference>
<feature type="domain" description="EamA" evidence="8">
    <location>
        <begin position="8"/>
        <end position="77"/>
    </location>
</feature>